<keyword evidence="1" id="KW-0812">Transmembrane</keyword>
<evidence type="ECO:0000313" key="3">
    <source>
        <dbReference type="EMBL" id="CAF1093221.1"/>
    </source>
</evidence>
<proteinExistence type="predicted"/>
<accession>A0A814NI23</accession>
<organism evidence="3 4">
    <name type="scientific">Adineta ricciae</name>
    <name type="common">Rotifer</name>
    <dbReference type="NCBI Taxonomy" id="249248"/>
    <lineage>
        <taxon>Eukaryota</taxon>
        <taxon>Metazoa</taxon>
        <taxon>Spiralia</taxon>
        <taxon>Gnathifera</taxon>
        <taxon>Rotifera</taxon>
        <taxon>Eurotatoria</taxon>
        <taxon>Bdelloidea</taxon>
        <taxon>Adinetida</taxon>
        <taxon>Adinetidae</taxon>
        <taxon>Adineta</taxon>
    </lineage>
</organism>
<feature type="chain" id="PRO_5032501990" evidence="2">
    <location>
        <begin position="22"/>
        <end position="142"/>
    </location>
</feature>
<keyword evidence="1" id="KW-0472">Membrane</keyword>
<comment type="caution">
    <text evidence="3">The sequence shown here is derived from an EMBL/GenBank/DDBJ whole genome shotgun (WGS) entry which is preliminary data.</text>
</comment>
<keyword evidence="1" id="KW-1133">Transmembrane helix</keyword>
<evidence type="ECO:0000313" key="4">
    <source>
        <dbReference type="Proteomes" id="UP000663852"/>
    </source>
</evidence>
<dbReference type="AlphaFoldDB" id="A0A814NI23"/>
<keyword evidence="2" id="KW-0732">Signal</keyword>
<name>A0A814NI23_ADIRI</name>
<reference evidence="3" key="1">
    <citation type="submission" date="2021-02" db="EMBL/GenBank/DDBJ databases">
        <authorList>
            <person name="Nowell W R."/>
        </authorList>
    </citation>
    <scope>NUCLEOTIDE SEQUENCE</scope>
</reference>
<sequence>MFRSKSFTLFILLSSISAISADWCYSGYSSYYCYSGQTCGTYYGDCRGLPTYAIIGIVSACIVILSICIRCCIHLNTVNNRRVPQAVPVFTPAPGQPVYQVHSFTNNFATGRPVAVPVHCMREDAPPTYTTVVSETTPQGKY</sequence>
<gene>
    <name evidence="3" type="ORF">EDS130_LOCUS19594</name>
</gene>
<dbReference type="EMBL" id="CAJNOJ010000094">
    <property type="protein sequence ID" value="CAF1093221.1"/>
    <property type="molecule type" value="Genomic_DNA"/>
</dbReference>
<evidence type="ECO:0000256" key="1">
    <source>
        <dbReference type="SAM" id="Phobius"/>
    </source>
</evidence>
<feature type="transmembrane region" description="Helical" evidence="1">
    <location>
        <begin position="52"/>
        <end position="73"/>
    </location>
</feature>
<evidence type="ECO:0000256" key="2">
    <source>
        <dbReference type="SAM" id="SignalP"/>
    </source>
</evidence>
<dbReference type="OrthoDB" id="9977782at2759"/>
<protein>
    <submittedName>
        <fullName evidence="3">Uncharacterized protein</fullName>
    </submittedName>
</protein>
<feature type="signal peptide" evidence="2">
    <location>
        <begin position="1"/>
        <end position="21"/>
    </location>
</feature>
<dbReference type="Proteomes" id="UP000663852">
    <property type="component" value="Unassembled WGS sequence"/>
</dbReference>